<proteinExistence type="evidence at transcript level"/>
<evidence type="ECO:0000259" key="11">
    <source>
        <dbReference type="PROSITE" id="PS51888"/>
    </source>
</evidence>
<dbReference type="SMART" id="SM00680">
    <property type="entry name" value="CLIP"/>
    <property type="match status" value="2"/>
</dbReference>
<feature type="signal peptide" evidence="9">
    <location>
        <begin position="1"/>
        <end position="27"/>
    </location>
</feature>
<dbReference type="AlphaFoldDB" id="A0A8F2D8J9"/>
<comment type="similarity">
    <text evidence="7 9">Belongs to the peptidase S1 family. CLIP subfamily.</text>
</comment>
<keyword evidence="3 8" id="KW-0378">Hydrolase</keyword>
<feature type="chain" id="PRO_5034903916" description="CLIP domain-containing serine protease" evidence="9">
    <location>
        <begin position="28"/>
        <end position="430"/>
    </location>
</feature>
<evidence type="ECO:0000256" key="5">
    <source>
        <dbReference type="ARBA" id="ARBA00023157"/>
    </source>
</evidence>
<dbReference type="Gene3D" id="3.30.1640.30">
    <property type="match status" value="2"/>
</dbReference>
<dbReference type="InterPro" id="IPR009003">
    <property type="entry name" value="Peptidase_S1_PA"/>
</dbReference>
<keyword evidence="1 8" id="KW-0645">Protease</keyword>
<dbReference type="CDD" id="cd00190">
    <property type="entry name" value="Tryp_SPc"/>
    <property type="match status" value="1"/>
</dbReference>
<dbReference type="InterPro" id="IPR001314">
    <property type="entry name" value="Peptidase_S1A"/>
</dbReference>
<evidence type="ECO:0000256" key="4">
    <source>
        <dbReference type="ARBA" id="ARBA00022825"/>
    </source>
</evidence>
<comment type="subcellular location">
    <subcellularLocation>
        <location evidence="9">Secreted</location>
    </subcellularLocation>
</comment>
<evidence type="ECO:0000256" key="3">
    <source>
        <dbReference type="ARBA" id="ARBA00022801"/>
    </source>
</evidence>
<evidence type="ECO:0000256" key="2">
    <source>
        <dbReference type="ARBA" id="ARBA00022729"/>
    </source>
</evidence>
<dbReference type="InterPro" id="IPR001254">
    <property type="entry name" value="Trypsin_dom"/>
</dbReference>
<evidence type="ECO:0000259" key="10">
    <source>
        <dbReference type="PROSITE" id="PS50240"/>
    </source>
</evidence>
<sequence length="430" mass="48853">MIVGKVSSVVLLVNVLWLLRTESYVSSTKIECIPLKLCPLAMKLIKTKPYAPETIEFLRYSHCGFDGQEPKVWCTLFLFCKTPDSRNGICKNIRECDSFMEYMENVNRRDPVVKKYLKEYRCSTDHDPEIRVCCPDEGKVISDFSSNDLHERFSNSFPDADLEECGKQSSDYKIVGGTNAYLDEYPWLALLKYVNRNVIQYACAGSLINEHYVLTAAHCVDPVIIKQKLLGKLQSVILGEYDTRNETDCIYQKYGQDCADPPQEFPANDYVMHPNYDSSSMINDIAIIRLDRKVVFSDYVQPVCLPSINFNLRGNETFTISGWGRTETAKRSPIKKKTTVPYVDQERCDKNNGRRRLNNRQICVGTGNGVDSCFGDSGGPLMLDVKTGSGRFATYAVGMVSYGYGRICGSFPGVYTFLPPYREWIDKQIR</sequence>
<protein>
    <recommendedName>
        <fullName evidence="9">CLIP domain-containing serine protease</fullName>
        <ecNumber evidence="8">3.4.21.-</ecNumber>
    </recommendedName>
</protein>
<dbReference type="FunFam" id="2.40.10.10:FF:000028">
    <property type="entry name" value="Serine protease easter"/>
    <property type="match status" value="1"/>
</dbReference>
<keyword evidence="9" id="KW-0964">Secreted</keyword>
<dbReference type="GO" id="GO:0006508">
    <property type="term" value="P:proteolysis"/>
    <property type="evidence" value="ECO:0007669"/>
    <property type="project" value="UniProtKB-KW"/>
</dbReference>
<comment type="domain">
    <text evidence="9">The clip domain consists of 35-55 residues which are 'knitted' together usually by 3 conserved disulfide bonds forming a clip-like compact structure.</text>
</comment>
<dbReference type="GO" id="GO:0005576">
    <property type="term" value="C:extracellular region"/>
    <property type="evidence" value="ECO:0007669"/>
    <property type="project" value="UniProtKB-SubCell"/>
</dbReference>
<dbReference type="InterPro" id="IPR038565">
    <property type="entry name" value="CLIP_sf"/>
</dbReference>
<name>A0A8F2D8J9_TENMO</name>
<keyword evidence="2 9" id="KW-0732">Signal</keyword>
<dbReference type="Gene3D" id="2.40.10.10">
    <property type="entry name" value="Trypsin-like serine proteases"/>
    <property type="match status" value="2"/>
</dbReference>
<dbReference type="InterPro" id="IPR022700">
    <property type="entry name" value="CLIP"/>
</dbReference>
<dbReference type="GeneID" id="138135954"/>
<keyword evidence="6" id="KW-0325">Glycoprotein</keyword>
<keyword evidence="4 8" id="KW-0720">Serine protease</keyword>
<dbReference type="PROSITE" id="PS51888">
    <property type="entry name" value="CLIP"/>
    <property type="match status" value="1"/>
</dbReference>
<dbReference type="RefSeq" id="XP_068911063.1">
    <property type="nucleotide sequence ID" value="XM_069054962.1"/>
</dbReference>
<keyword evidence="5" id="KW-1015">Disulfide bond</keyword>
<dbReference type="PROSITE" id="PS00134">
    <property type="entry name" value="TRYPSIN_HIS"/>
    <property type="match status" value="1"/>
</dbReference>
<dbReference type="PROSITE" id="PS50240">
    <property type="entry name" value="TRYPSIN_DOM"/>
    <property type="match status" value="1"/>
</dbReference>
<dbReference type="SMART" id="SM00020">
    <property type="entry name" value="Tryp_SPc"/>
    <property type="match status" value="1"/>
</dbReference>
<dbReference type="SUPFAM" id="SSF50494">
    <property type="entry name" value="Trypsin-like serine proteases"/>
    <property type="match status" value="1"/>
</dbReference>
<dbReference type="InterPro" id="IPR043504">
    <property type="entry name" value="Peptidase_S1_PA_chymotrypsin"/>
</dbReference>
<dbReference type="InterPro" id="IPR033116">
    <property type="entry name" value="TRYPSIN_SER"/>
</dbReference>
<dbReference type="Pfam" id="PF12032">
    <property type="entry name" value="CLIP"/>
    <property type="match status" value="2"/>
</dbReference>
<dbReference type="GO" id="GO:0004252">
    <property type="term" value="F:serine-type endopeptidase activity"/>
    <property type="evidence" value="ECO:0007669"/>
    <property type="project" value="UniProtKB-UniRule"/>
</dbReference>
<reference evidence="12" key="1">
    <citation type="submission" date="2021-02" db="EMBL/GenBank/DDBJ databases">
        <authorList>
            <person name="Oppert B.S."/>
            <person name="Elpidina E."/>
            <person name="Tereshchenkova V."/>
            <person name="Zhiganov N."/>
            <person name="Filippova I."/>
        </authorList>
    </citation>
    <scope>NUCLEOTIDE SEQUENCE</scope>
</reference>
<feature type="domain" description="Peptidase S1" evidence="10">
    <location>
        <begin position="174"/>
        <end position="430"/>
    </location>
</feature>
<dbReference type="KEGG" id="tmol:138135954"/>
<dbReference type="PROSITE" id="PS00135">
    <property type="entry name" value="TRYPSIN_SER"/>
    <property type="match status" value="1"/>
</dbReference>
<organism evidence="12">
    <name type="scientific">Tenebrio molitor</name>
    <name type="common">Yellow mealworm beetle</name>
    <dbReference type="NCBI Taxonomy" id="7067"/>
    <lineage>
        <taxon>Eukaryota</taxon>
        <taxon>Metazoa</taxon>
        <taxon>Ecdysozoa</taxon>
        <taxon>Arthropoda</taxon>
        <taxon>Hexapoda</taxon>
        <taxon>Insecta</taxon>
        <taxon>Pterygota</taxon>
        <taxon>Neoptera</taxon>
        <taxon>Endopterygota</taxon>
        <taxon>Coleoptera</taxon>
        <taxon>Polyphaga</taxon>
        <taxon>Cucujiformia</taxon>
        <taxon>Tenebrionidae</taxon>
        <taxon>Tenebrio</taxon>
    </lineage>
</organism>
<dbReference type="PRINTS" id="PR00722">
    <property type="entry name" value="CHYMOTRYPSIN"/>
</dbReference>
<evidence type="ECO:0000313" key="12">
    <source>
        <dbReference type="EMBL" id="QWS65065.1"/>
    </source>
</evidence>
<dbReference type="Pfam" id="PF00089">
    <property type="entry name" value="Trypsin"/>
    <property type="match status" value="1"/>
</dbReference>
<evidence type="ECO:0000256" key="8">
    <source>
        <dbReference type="RuleBase" id="RU363034"/>
    </source>
</evidence>
<evidence type="ECO:0000256" key="7">
    <source>
        <dbReference type="ARBA" id="ARBA00024195"/>
    </source>
</evidence>
<dbReference type="EMBL" id="MW628486">
    <property type="protein sequence ID" value="QWS65065.1"/>
    <property type="molecule type" value="mRNA"/>
</dbReference>
<evidence type="ECO:0000256" key="1">
    <source>
        <dbReference type="ARBA" id="ARBA00022670"/>
    </source>
</evidence>
<feature type="domain" description="Clip" evidence="11">
    <location>
        <begin position="79"/>
        <end position="134"/>
    </location>
</feature>
<dbReference type="PANTHER" id="PTHR24256">
    <property type="entry name" value="TRYPTASE-RELATED"/>
    <property type="match status" value="1"/>
</dbReference>
<dbReference type="EC" id="3.4.21.-" evidence="8"/>
<accession>A0A8F2D8J9</accession>
<evidence type="ECO:0000256" key="6">
    <source>
        <dbReference type="ARBA" id="ARBA00023180"/>
    </source>
</evidence>
<evidence type="ECO:0000256" key="9">
    <source>
        <dbReference type="RuleBase" id="RU366078"/>
    </source>
</evidence>
<dbReference type="InterPro" id="IPR051487">
    <property type="entry name" value="Ser/Thr_Proteases_Immune/Dev"/>
</dbReference>
<dbReference type="InterPro" id="IPR018114">
    <property type="entry name" value="TRYPSIN_HIS"/>
</dbReference>